<evidence type="ECO:0000313" key="3">
    <source>
        <dbReference type="EMBL" id="TDO35614.1"/>
    </source>
</evidence>
<keyword evidence="4" id="KW-1185">Reference proteome</keyword>
<evidence type="ECO:0008006" key="5">
    <source>
        <dbReference type="Google" id="ProtNLM"/>
    </source>
</evidence>
<sequence>MTEEEAAAEIAGVMKKAGLVWLSWNGGRPAPAWFAAVEGSYVVLADRSGGTEQPLPGLADAGTVQVVVPAKPATNRLAAWTATVRRLEPGSEEWTTAAQVLRTERLNASELDKQLDRWKTEADLLVLEPTGELTETSGSFDATPRAESPPGSPATTRGKRPITLHRRAWRRPKLS</sequence>
<proteinExistence type="predicted"/>
<comment type="caution">
    <text evidence="3">The sequence shown here is derived from an EMBL/GenBank/DDBJ whole genome shotgun (WGS) entry which is preliminary data.</text>
</comment>
<gene>
    <name evidence="3" type="ORF">EV643_12225</name>
</gene>
<dbReference type="RefSeq" id="WP_133804385.1">
    <property type="nucleotide sequence ID" value="NZ_SNWQ01000022.1"/>
</dbReference>
<evidence type="ECO:0000256" key="2">
    <source>
        <dbReference type="SAM" id="MobiDB-lite"/>
    </source>
</evidence>
<dbReference type="OrthoDB" id="3687464at2"/>
<dbReference type="AlphaFoldDB" id="A0A4R6JHN8"/>
<name>A0A4R6JHN8_9ACTN</name>
<dbReference type="Proteomes" id="UP000295388">
    <property type="component" value="Unassembled WGS sequence"/>
</dbReference>
<accession>A0A4R6JHN8</accession>
<evidence type="ECO:0000313" key="4">
    <source>
        <dbReference type="Proteomes" id="UP000295388"/>
    </source>
</evidence>
<organism evidence="3 4">
    <name type="scientific">Kribbella caucasensis</name>
    <dbReference type="NCBI Taxonomy" id="2512215"/>
    <lineage>
        <taxon>Bacteria</taxon>
        <taxon>Bacillati</taxon>
        <taxon>Actinomycetota</taxon>
        <taxon>Actinomycetes</taxon>
        <taxon>Propionibacteriales</taxon>
        <taxon>Kribbellaceae</taxon>
        <taxon>Kribbella</taxon>
    </lineage>
</organism>
<reference evidence="3 4" key="1">
    <citation type="submission" date="2019-03" db="EMBL/GenBank/DDBJ databases">
        <title>Genomic Encyclopedia of Type Strains, Phase III (KMG-III): the genomes of soil and plant-associated and newly described type strains.</title>
        <authorList>
            <person name="Whitman W."/>
        </authorList>
    </citation>
    <scope>NUCLEOTIDE SEQUENCE [LARGE SCALE GENOMIC DNA]</scope>
    <source>
        <strain evidence="3 4">VKM Ac-2527</strain>
    </source>
</reference>
<dbReference type="EMBL" id="SNWQ01000022">
    <property type="protein sequence ID" value="TDO35614.1"/>
    <property type="molecule type" value="Genomic_DNA"/>
</dbReference>
<protein>
    <recommendedName>
        <fullName evidence="5">Pyridoxamine 5'-phosphate oxidase</fullName>
    </recommendedName>
</protein>
<feature type="coiled-coil region" evidence="1">
    <location>
        <begin position="101"/>
        <end position="128"/>
    </location>
</feature>
<feature type="region of interest" description="Disordered" evidence="2">
    <location>
        <begin position="129"/>
        <end position="175"/>
    </location>
</feature>
<feature type="compositionally biased region" description="Basic residues" evidence="2">
    <location>
        <begin position="157"/>
        <end position="175"/>
    </location>
</feature>
<keyword evidence="1" id="KW-0175">Coiled coil</keyword>
<evidence type="ECO:0000256" key="1">
    <source>
        <dbReference type="SAM" id="Coils"/>
    </source>
</evidence>